<dbReference type="PANTHER" id="PTHR30287">
    <property type="entry name" value="MEMBRANE COMPONENT OF PREDICTED ABC SUPERFAMILY METABOLITE UPTAKE TRANSPORTER"/>
    <property type="match status" value="1"/>
</dbReference>
<dbReference type="GO" id="GO:0005886">
    <property type="term" value="C:plasma membrane"/>
    <property type="evidence" value="ECO:0007669"/>
    <property type="project" value="UniProtKB-SubCell"/>
</dbReference>
<feature type="domain" description="ABC3 transporter permease C-terminal" evidence="7">
    <location>
        <begin position="254"/>
        <end position="378"/>
    </location>
</feature>
<keyword evidence="4 6" id="KW-1133">Transmembrane helix</keyword>
<dbReference type="EMBL" id="FNTH01000001">
    <property type="protein sequence ID" value="SED78543.1"/>
    <property type="molecule type" value="Genomic_DNA"/>
</dbReference>
<feature type="transmembrane region" description="Helical" evidence="6">
    <location>
        <begin position="700"/>
        <end position="721"/>
    </location>
</feature>
<dbReference type="InterPro" id="IPR038766">
    <property type="entry name" value="Membrane_comp_ABC_pdt"/>
</dbReference>
<name>A0A1H5DHZ8_9BRAD</name>
<evidence type="ECO:0000256" key="5">
    <source>
        <dbReference type="ARBA" id="ARBA00023136"/>
    </source>
</evidence>
<keyword evidence="5 6" id="KW-0472">Membrane</keyword>
<feature type="domain" description="ABC3 transporter permease C-terminal" evidence="7">
    <location>
        <begin position="703"/>
        <end position="821"/>
    </location>
</feature>
<dbReference type="PANTHER" id="PTHR30287:SF2">
    <property type="entry name" value="BLL1001 PROTEIN"/>
    <property type="match status" value="1"/>
</dbReference>
<feature type="transmembrane region" description="Helical" evidence="6">
    <location>
        <begin position="252"/>
        <end position="275"/>
    </location>
</feature>
<protein>
    <submittedName>
        <fullName evidence="8">Putative ABC transport system permease protein</fullName>
    </submittedName>
</protein>
<gene>
    <name evidence="8" type="ORF">SAMN05444164_5796</name>
</gene>
<evidence type="ECO:0000313" key="8">
    <source>
        <dbReference type="EMBL" id="SED78543.1"/>
    </source>
</evidence>
<evidence type="ECO:0000256" key="2">
    <source>
        <dbReference type="ARBA" id="ARBA00022475"/>
    </source>
</evidence>
<evidence type="ECO:0000256" key="6">
    <source>
        <dbReference type="SAM" id="Phobius"/>
    </source>
</evidence>
<sequence>MIRTSSSELGNGRGSRALWILAVLLSHWRRHPMQLATLLIGLISATALWSGVQALNQQARIAYDRAAATFGGSRTAMLVSRDSATFPQNLFVDLRRAGWPVSPTLEGRVQIDGRSLRLLGVEPVTLPSEVGNAPAVGRGNLLSFVTPPGEMLVAGETLRDLGLKEGERPQANGTSLPPLRVQAELAPGALVVDIGIAQDILKMPGQVSRLLVGKSKTPRATLESVAGKKLRLVEPSAESDLERLTDSFHLNLTAFGLLSFFVGLFIVNSAIGLAFEQRLPMLRTLRACGVSARLLNTVLVIELVSLALVAGLIGLVCGYFIAAALLPDVAASLRGLYGAQIPGQLSLKPVWWFAGIAISILGALAAAAASLAKAIRMPVLATAQPQAWQQAQRRWLMFQSAAALAVFAVAAALIQFGDSLIAGFAVLAALMLGAALILPMVLQIALAFGQRSARAPVGIWFWADSRQQLSGLSLALMALLLALAVNVGVSTMVESFSRTFLVWLDGRLAADVYISAASDAQATQIKAWLRDRPEVQATLPGGRADTQLGGTPIEVLGLPDHVTYRDNWPLLEGTANAWVRLRPGDTCLVSEQLSRRMKLAIGDHIEVPAPGGSWPLEIVGIYADYGNPKGQIAVNFAALTRRFPLTPQTRIGLRVAPDHIAPLIAALQEKFGLDDRNVADQATMKRESKRVFNRTFSVTAALNAFTLGVAGIALLTSLLTLANSRLPQLAPLWAIGLTRRRLAALELLKTMAVALITALFALPLGLLVAWCLLAIVNVKAFGWRLPFHVFPLQLIELLAVALAAAFCAAALPVARLARMQPASLIRIFVNER</sequence>
<reference evidence="8 9" key="1">
    <citation type="submission" date="2016-10" db="EMBL/GenBank/DDBJ databases">
        <authorList>
            <person name="de Groot N.N."/>
        </authorList>
    </citation>
    <scope>NUCLEOTIDE SEQUENCE [LARGE SCALE GENOMIC DNA]</scope>
    <source>
        <strain evidence="8 9">MT12</strain>
    </source>
</reference>
<organism evidence="8 9">
    <name type="scientific">Bradyrhizobium erythrophlei</name>
    <dbReference type="NCBI Taxonomy" id="1437360"/>
    <lineage>
        <taxon>Bacteria</taxon>
        <taxon>Pseudomonadati</taxon>
        <taxon>Pseudomonadota</taxon>
        <taxon>Alphaproteobacteria</taxon>
        <taxon>Hyphomicrobiales</taxon>
        <taxon>Nitrobacteraceae</taxon>
        <taxon>Bradyrhizobium</taxon>
    </lineage>
</organism>
<dbReference type="InterPro" id="IPR003838">
    <property type="entry name" value="ABC3_permease_C"/>
</dbReference>
<evidence type="ECO:0000259" key="7">
    <source>
        <dbReference type="Pfam" id="PF02687"/>
    </source>
</evidence>
<feature type="transmembrane region" description="Helical" evidence="6">
    <location>
        <begin position="795"/>
        <end position="817"/>
    </location>
</feature>
<evidence type="ECO:0000256" key="1">
    <source>
        <dbReference type="ARBA" id="ARBA00004651"/>
    </source>
</evidence>
<feature type="transmembrane region" description="Helical" evidence="6">
    <location>
        <begin position="395"/>
        <end position="414"/>
    </location>
</feature>
<accession>A0A1H5DHZ8</accession>
<proteinExistence type="predicted"/>
<feature type="transmembrane region" description="Helical" evidence="6">
    <location>
        <begin position="469"/>
        <end position="489"/>
    </location>
</feature>
<feature type="transmembrane region" description="Helical" evidence="6">
    <location>
        <begin position="742"/>
        <end position="775"/>
    </location>
</feature>
<dbReference type="AlphaFoldDB" id="A0A1H5DHZ8"/>
<evidence type="ECO:0000313" key="9">
    <source>
        <dbReference type="Proteomes" id="UP000198992"/>
    </source>
</evidence>
<keyword evidence="3 6" id="KW-0812">Transmembrane</keyword>
<evidence type="ECO:0000256" key="4">
    <source>
        <dbReference type="ARBA" id="ARBA00022989"/>
    </source>
</evidence>
<feature type="transmembrane region" description="Helical" evidence="6">
    <location>
        <begin position="350"/>
        <end position="375"/>
    </location>
</feature>
<evidence type="ECO:0000256" key="3">
    <source>
        <dbReference type="ARBA" id="ARBA00022692"/>
    </source>
</evidence>
<dbReference type="Proteomes" id="UP000198992">
    <property type="component" value="Unassembled WGS sequence"/>
</dbReference>
<comment type="subcellular location">
    <subcellularLocation>
        <location evidence="1">Cell membrane</location>
        <topology evidence="1">Multi-pass membrane protein</topology>
    </subcellularLocation>
</comment>
<feature type="transmembrane region" description="Helical" evidence="6">
    <location>
        <begin position="420"/>
        <end position="448"/>
    </location>
</feature>
<feature type="transmembrane region" description="Helical" evidence="6">
    <location>
        <begin position="295"/>
        <end position="326"/>
    </location>
</feature>
<dbReference type="Pfam" id="PF02687">
    <property type="entry name" value="FtsX"/>
    <property type="match status" value="2"/>
</dbReference>
<keyword evidence="2" id="KW-1003">Cell membrane</keyword>